<sequence length="34" mass="3816">MIRALKQLVAPASEPLHLYWGFRDSARKHPVVGA</sequence>
<protein>
    <submittedName>
        <fullName evidence="1">Uncharacterized protein</fullName>
    </submittedName>
</protein>
<keyword evidence="2" id="KW-1185">Reference proteome</keyword>
<organism evidence="1 2">
    <name type="scientific">Corynebacterium appendicis CIP 107643</name>
    <dbReference type="NCBI Taxonomy" id="1161099"/>
    <lineage>
        <taxon>Bacteria</taxon>
        <taxon>Bacillati</taxon>
        <taxon>Actinomycetota</taxon>
        <taxon>Actinomycetes</taxon>
        <taxon>Mycobacteriales</taxon>
        <taxon>Corynebacteriaceae</taxon>
        <taxon>Corynebacterium</taxon>
    </lineage>
</organism>
<dbReference type="Proteomes" id="UP000186292">
    <property type="component" value="Unassembled WGS sequence"/>
</dbReference>
<proteinExistence type="predicted"/>
<evidence type="ECO:0000313" key="1">
    <source>
        <dbReference type="EMBL" id="SIS54610.1"/>
    </source>
</evidence>
<dbReference type="AlphaFoldDB" id="A0A1N7JZ51"/>
<gene>
    <name evidence="1" type="ORF">SAMN05444817_11258</name>
</gene>
<dbReference type="EMBL" id="FTOF01000012">
    <property type="protein sequence ID" value="SIS54610.1"/>
    <property type="molecule type" value="Genomic_DNA"/>
</dbReference>
<evidence type="ECO:0000313" key="2">
    <source>
        <dbReference type="Proteomes" id="UP000186292"/>
    </source>
</evidence>
<name>A0A1N7JZ51_9CORY</name>
<reference evidence="2" key="1">
    <citation type="submission" date="2017-01" db="EMBL/GenBank/DDBJ databases">
        <authorList>
            <person name="Varghese N."/>
            <person name="Submissions S."/>
        </authorList>
    </citation>
    <scope>NUCLEOTIDE SEQUENCE [LARGE SCALE GENOMIC DNA]</scope>
    <source>
        <strain evidence="2">DSM 44531</strain>
    </source>
</reference>
<accession>A0A1N7JZ51</accession>